<evidence type="ECO:0000313" key="1">
    <source>
        <dbReference type="EMBL" id="QHU08906.1"/>
    </source>
</evidence>
<sequence length="285" mass="33031">MNILNRGYMEEKDCIIGFSSNYSWDIIKYWVNSLNRCGFTGDKVLIVGNCSSDTIKKIQSENIFVIVAGQLNEFGDAILNNNFAPHVERFFYLYHHLSQNSYRYVITTDVRDVIFQKNPIEYIEKLNPQNCIFSSESIRYRDEPWGNNNLKETFGDYIHGIFKDRLIYNVGILAGKYNSIMNLLMAIAANSVNRPIKVCDQAVFNFLNWTSNSNNILLDSEDGWACNLGTTADPMKINDFRPYLIENVPILRDDMVCTSNGNEFFIVHQYDRVPVWRNVLEKKYA</sequence>
<dbReference type="AlphaFoldDB" id="A0A6C0JVR5"/>
<proteinExistence type="predicted"/>
<dbReference type="EMBL" id="MN740699">
    <property type="protein sequence ID" value="QHU08906.1"/>
    <property type="molecule type" value="Genomic_DNA"/>
</dbReference>
<reference evidence="1" key="1">
    <citation type="journal article" date="2020" name="Nature">
        <title>Giant virus diversity and host interactions through global metagenomics.</title>
        <authorList>
            <person name="Schulz F."/>
            <person name="Roux S."/>
            <person name="Paez-Espino D."/>
            <person name="Jungbluth S."/>
            <person name="Walsh D.A."/>
            <person name="Denef V.J."/>
            <person name="McMahon K.D."/>
            <person name="Konstantinidis K.T."/>
            <person name="Eloe-Fadrosh E.A."/>
            <person name="Kyrpides N.C."/>
            <person name="Woyke T."/>
        </authorList>
    </citation>
    <scope>NUCLEOTIDE SEQUENCE</scope>
    <source>
        <strain evidence="1">GVMAG-S-1064190-84</strain>
    </source>
</reference>
<name>A0A6C0JVR5_9ZZZZ</name>
<accession>A0A6C0JVR5</accession>
<protein>
    <recommendedName>
        <fullName evidence="2">Glycosyltransferase</fullName>
    </recommendedName>
</protein>
<evidence type="ECO:0008006" key="2">
    <source>
        <dbReference type="Google" id="ProtNLM"/>
    </source>
</evidence>
<organism evidence="1">
    <name type="scientific">viral metagenome</name>
    <dbReference type="NCBI Taxonomy" id="1070528"/>
    <lineage>
        <taxon>unclassified sequences</taxon>
        <taxon>metagenomes</taxon>
        <taxon>organismal metagenomes</taxon>
    </lineage>
</organism>